<organism evidence="1 2">
    <name type="scientific">Planomonospora parontospora</name>
    <dbReference type="NCBI Taxonomy" id="58119"/>
    <lineage>
        <taxon>Bacteria</taxon>
        <taxon>Bacillati</taxon>
        <taxon>Actinomycetota</taxon>
        <taxon>Actinomycetes</taxon>
        <taxon>Streptosporangiales</taxon>
        <taxon>Streptosporangiaceae</taxon>
        <taxon>Planomonospora</taxon>
    </lineage>
</organism>
<reference evidence="1" key="1">
    <citation type="journal article" date="2014" name="Int. J. Syst. Evol. Microbiol.">
        <title>Complete genome sequence of Corynebacterium casei LMG S-19264T (=DSM 44701T), isolated from a smear-ripened cheese.</title>
        <authorList>
            <consortium name="US DOE Joint Genome Institute (JGI-PGF)"/>
            <person name="Walter F."/>
            <person name="Albersmeier A."/>
            <person name="Kalinowski J."/>
            <person name="Ruckert C."/>
        </authorList>
    </citation>
    <scope>NUCLEOTIDE SEQUENCE</scope>
    <source>
        <strain evidence="1">JCM 3093</strain>
    </source>
</reference>
<gene>
    <name evidence="1" type="ORF">GCM10010126_57130</name>
</gene>
<dbReference type="AlphaFoldDB" id="A0AA37BLW7"/>
<accession>A0AA37BLW7</accession>
<comment type="caution">
    <text evidence="1">The sequence shown here is derived from an EMBL/GenBank/DDBJ whole genome shotgun (WGS) entry which is preliminary data.</text>
</comment>
<name>A0AA37BLW7_9ACTN</name>
<dbReference type="EMBL" id="BMQD01000023">
    <property type="protein sequence ID" value="GGK90287.1"/>
    <property type="molecule type" value="Genomic_DNA"/>
</dbReference>
<evidence type="ECO:0000313" key="1">
    <source>
        <dbReference type="EMBL" id="GGK90287.1"/>
    </source>
</evidence>
<reference evidence="1" key="2">
    <citation type="submission" date="2022-09" db="EMBL/GenBank/DDBJ databases">
        <authorList>
            <person name="Sun Q."/>
            <person name="Ohkuma M."/>
        </authorList>
    </citation>
    <scope>NUCLEOTIDE SEQUENCE</scope>
    <source>
        <strain evidence="1">JCM 3093</strain>
    </source>
</reference>
<dbReference type="RefSeq" id="WP_191897515.1">
    <property type="nucleotide sequence ID" value="NZ_BMQD01000023.1"/>
</dbReference>
<protein>
    <submittedName>
        <fullName evidence="1">Uncharacterized protein</fullName>
    </submittedName>
</protein>
<sequence length="316" mass="34577">MANTFLTPNVIARAALATLYETCVMAQLVHRDYDEDFAAKIGDTVNVRKPAVFEAKEFSRANGIEIQNAQETGIPVTLNHFADVSFAVTAEDLTLRIEDFGVQLLNPAMEAIAQKIDRDILSLRDDILQEVGRPGQWAANPLGENVFAYDNPRSAIDARRVLNQRNVPAADRHLVVGPEIEAKWLSDELFHRADARGDTDGLREASLGRRVFGFDPYQTQNITVPAGSVTGNSTTEVGVAFHRTAFALVTRPLVLPQGAANAAVANYKGFGLRVVMDYDIDLKQDVVSIDCLYGTKTIDPDRAVLIKGKDVGDPEP</sequence>
<dbReference type="Proteomes" id="UP000627984">
    <property type="component" value="Unassembled WGS sequence"/>
</dbReference>
<evidence type="ECO:0000313" key="2">
    <source>
        <dbReference type="Proteomes" id="UP000627984"/>
    </source>
</evidence>
<proteinExistence type="predicted"/>